<feature type="region of interest" description="Disordered" evidence="1">
    <location>
        <begin position="705"/>
        <end position="738"/>
    </location>
</feature>
<dbReference type="OrthoDB" id="6784559at2759"/>
<feature type="region of interest" description="Disordered" evidence="1">
    <location>
        <begin position="829"/>
        <end position="878"/>
    </location>
</feature>
<evidence type="ECO:0000313" key="3">
    <source>
        <dbReference type="Proteomes" id="UP001152799"/>
    </source>
</evidence>
<feature type="region of interest" description="Disordered" evidence="1">
    <location>
        <begin position="1168"/>
        <end position="1196"/>
    </location>
</feature>
<feature type="compositionally biased region" description="Polar residues" evidence="1">
    <location>
        <begin position="1370"/>
        <end position="1388"/>
    </location>
</feature>
<protein>
    <submittedName>
        <fullName evidence="2">Uncharacterized protein</fullName>
    </submittedName>
</protein>
<reference evidence="2" key="1">
    <citation type="submission" date="2022-01" db="EMBL/GenBank/DDBJ databases">
        <authorList>
            <person name="King R."/>
        </authorList>
    </citation>
    <scope>NUCLEOTIDE SEQUENCE</scope>
</reference>
<sequence>MTSTIVDIKIEDEDEYQRQRALRSDQPIHMSGGASINVDNKVHEIIYTKRFVSLLQSTGDYPDPLKISFKHLPHNLRSGLPFLTHDPEPETHPTISETQNMRPYRKRPFACLLNNDNNSEDSDIHQAAIENGEQVEKELEVKSKKTWKRKISRKLYRHHNIKLFTPNESIVLPATTPRRESMEIKPLPKNPDETNEVTRTISDIVISTTTDIVPRTTADIATSRTTSDIVTPRMTADMPVLQTETHPQSNSPEPENVIELQHQEPAEEDQHLEQIENEATDDEEQTAIDVLELNYSPEPESPISEIPIDLSQKSNSKPKNVPKMPQPSLNTIQDQMKLLLPQSTIDRIQNNYDCLRKYLSRRPFKFDVDELTYISGVYLDLEHLKDELPEKFQPDLMQMLAKTINFIDENLKRLDPEIETLNVIGYLGQPEVTSTRAIMGATLNKIIQKQQCKPNATFSFDILDPNGMLPRKLAELQNLRLRSGNDKPPPPYSAKTQAKRPRCKSHRENAEKQMEELRRAALFGSTTPSNENLVRPQAQVLAKLLQKLLHGNVPELNQNQQLINQTLAHQGPSSDNENQRPLLVKELINQTLERQGPLSQDKNLLVNNQPAHQEPLSHNNIQRSLLGNNYSTLPNQEPLSHKKLMAENERLLNNLPEVSYQTLPIQGPLSQKEIAENQRLRLPQLSNQGENQRPLLVNNFSQLTHQQGPFSQNGSIDENHQRPNNCLGNQTLQHQGPLSQNELSIENERLLLLNNLYKSNNHTSSQEGALSQDKNQRPLLVNNSSQLRLAHQPFSQNGSIAENHQRTNNLPKSIHQNQQGPFSQNESIAKNHQRPNNLPKSIHQNQQGPFSQNESIAKNHQRPNNLPKSIHQNQQGPFSQNESIAENHQRPNNLPKSIHQNQQGPFSQNESIAENHQRPNNLPKSIHQNQQGPFSQNESIAENHQRPNNLPKSIHQNQQGPFSQNESIAKNHQRPNNLPKSIHQNQQGPFSQNESIAENHQRPNNLPKSIHQNQQGPFSQNESIAENHQRPNNLPKSIHQNQQGPFSQNGSIAENQRPNNLPQSHNQTLHQRPLSQNALTNENQRLLLLNNLYKSSNHPTLPQQGSLSQNGIMIENQRHMMPNSLPQINNQELTENQRLLSLYNYNQILPHNGLMARNAIHQMPPTIQEIPQNKPTKTTQRTYARARPQTKKQTLKNQRAAQIYHIESNEQPPQTYNGSNARNKQATNISQTLISPHELNQMSTLSQDQIPYPIPSNAPMPTINPALFPGPMPTPSPLIPPYYGPNMPYYCPPIYIPDTIHSMVRPPPHLMPTTQESSTLLAQALQKKTPENATVVVPVDTNTTLQKEVSPIQVPVVVSTPDTSKKITKEPTTTRVPSNDDNNKTQLESPKASDQPRTTVIKSSNETTIADDIKQEKDEFEGIIDKIKTNDKLKEKIFNLIKCIPKNPLPDLIEISDSEDDEHCEAKSPIKSESPKKLTLSDYPVRISVPYSPEIEPISPVNNNNSFTYPKQITFGDLQANCNNKSNHNNNNNNIEDLIPNGKLRYMPEQHAFLRYHDHAQAEMFLKSLENDQEFLTQTDLSAIKKAYKNILDTGLNKSKQTELITLPEHVEFTKMECLEDVEKYISERQLVDVFVPCDFARFYAYVTGFQIYNKNPPISLRTFLTMYNTNGLMELMRKYLIEKGCGYNNLDVSSIMPILNKKY</sequence>
<keyword evidence="3" id="KW-1185">Reference proteome</keyword>
<proteinExistence type="predicted"/>
<feature type="region of interest" description="Disordered" evidence="1">
    <location>
        <begin position="1363"/>
        <end position="1399"/>
    </location>
</feature>
<feature type="region of interest" description="Disordered" evidence="1">
    <location>
        <begin position="969"/>
        <end position="990"/>
    </location>
</feature>
<dbReference type="Proteomes" id="UP001152799">
    <property type="component" value="Chromosome 9"/>
</dbReference>
<feature type="region of interest" description="Disordered" evidence="1">
    <location>
        <begin position="297"/>
        <end position="326"/>
    </location>
</feature>
<feature type="compositionally biased region" description="Low complexity" evidence="1">
    <location>
        <begin position="297"/>
        <end position="308"/>
    </location>
</feature>
<feature type="compositionally biased region" description="Polar residues" evidence="1">
    <location>
        <begin position="1169"/>
        <end position="1182"/>
    </location>
</feature>
<name>A0A9P0GQN9_9CUCU</name>
<dbReference type="EMBL" id="OU892285">
    <property type="protein sequence ID" value="CAH1135992.1"/>
    <property type="molecule type" value="Genomic_DNA"/>
</dbReference>
<organism evidence="2 3">
    <name type="scientific">Ceutorhynchus assimilis</name>
    <name type="common">cabbage seed weevil</name>
    <dbReference type="NCBI Taxonomy" id="467358"/>
    <lineage>
        <taxon>Eukaryota</taxon>
        <taxon>Metazoa</taxon>
        <taxon>Ecdysozoa</taxon>
        <taxon>Arthropoda</taxon>
        <taxon>Hexapoda</taxon>
        <taxon>Insecta</taxon>
        <taxon>Pterygota</taxon>
        <taxon>Neoptera</taxon>
        <taxon>Endopterygota</taxon>
        <taxon>Coleoptera</taxon>
        <taxon>Polyphaga</taxon>
        <taxon>Cucujiformia</taxon>
        <taxon>Curculionidae</taxon>
        <taxon>Ceutorhynchinae</taxon>
        <taxon>Ceutorhynchus</taxon>
    </lineage>
</organism>
<accession>A0A9P0GQN9</accession>
<gene>
    <name evidence="2" type="ORF">CEUTPL_LOCUS14330</name>
</gene>
<evidence type="ECO:0000256" key="1">
    <source>
        <dbReference type="SAM" id="MobiDB-lite"/>
    </source>
</evidence>
<feature type="region of interest" description="Disordered" evidence="1">
    <location>
        <begin position="1028"/>
        <end position="1069"/>
    </location>
</feature>
<evidence type="ECO:0000313" key="2">
    <source>
        <dbReference type="EMBL" id="CAH1135992.1"/>
    </source>
</evidence>
<feature type="region of interest" description="Disordered" evidence="1">
    <location>
        <begin position="481"/>
        <end position="511"/>
    </location>
</feature>